<feature type="compositionally biased region" description="Polar residues" evidence="2">
    <location>
        <begin position="1"/>
        <end position="14"/>
    </location>
</feature>
<comment type="similarity">
    <text evidence="1">Belongs to the 5'-AMP-activated protein kinase beta subunit family.</text>
</comment>
<dbReference type="InterPro" id="IPR013783">
    <property type="entry name" value="Ig-like_fold"/>
</dbReference>
<organism evidence="4">
    <name type="scientific">Pycnococcus provasolii</name>
    <dbReference type="NCBI Taxonomy" id="41880"/>
    <lineage>
        <taxon>Eukaryota</taxon>
        <taxon>Viridiplantae</taxon>
        <taxon>Chlorophyta</taxon>
        <taxon>Pseudoscourfieldiophyceae</taxon>
        <taxon>Pseudoscourfieldiales</taxon>
        <taxon>Pycnococcaceae</taxon>
        <taxon>Pycnococcus</taxon>
    </lineage>
</organism>
<dbReference type="InterPro" id="IPR014756">
    <property type="entry name" value="Ig_E-set"/>
</dbReference>
<dbReference type="SMART" id="SM01010">
    <property type="entry name" value="AMPKBI"/>
    <property type="match status" value="1"/>
</dbReference>
<dbReference type="Gene3D" id="2.60.40.10">
    <property type="entry name" value="Immunoglobulins"/>
    <property type="match status" value="1"/>
</dbReference>
<dbReference type="GO" id="GO:0005737">
    <property type="term" value="C:cytoplasm"/>
    <property type="evidence" value="ECO:0007669"/>
    <property type="project" value="UniProtKB-ARBA"/>
</dbReference>
<evidence type="ECO:0000256" key="2">
    <source>
        <dbReference type="SAM" id="MobiDB-lite"/>
    </source>
</evidence>
<name>A0A7S3E0D5_9CHLO</name>
<dbReference type="Pfam" id="PF16561">
    <property type="entry name" value="AMPK1_CBM"/>
    <property type="match status" value="1"/>
</dbReference>
<dbReference type="Gene3D" id="6.20.250.60">
    <property type="match status" value="1"/>
</dbReference>
<accession>A0A7S3E0D5</accession>
<evidence type="ECO:0000313" key="4">
    <source>
        <dbReference type="EMBL" id="CAE0013360.1"/>
    </source>
</evidence>
<feature type="region of interest" description="Disordered" evidence="2">
    <location>
        <begin position="1"/>
        <end position="89"/>
    </location>
</feature>
<dbReference type="Pfam" id="PF04739">
    <property type="entry name" value="AMPKBI"/>
    <property type="match status" value="1"/>
</dbReference>
<dbReference type="SUPFAM" id="SSF160219">
    <property type="entry name" value="AMPKBI-like"/>
    <property type="match status" value="1"/>
</dbReference>
<feature type="compositionally biased region" description="Polar residues" evidence="2">
    <location>
        <begin position="74"/>
        <end position="86"/>
    </location>
</feature>
<dbReference type="CDD" id="cd02859">
    <property type="entry name" value="E_set_AMPKbeta_like_N"/>
    <property type="match status" value="1"/>
</dbReference>
<gene>
    <name evidence="4" type="ORF">PPRO1316_LOCUS2702</name>
</gene>
<proteinExistence type="inferred from homology"/>
<reference evidence="4" key="1">
    <citation type="submission" date="2021-01" db="EMBL/GenBank/DDBJ databases">
        <authorList>
            <person name="Corre E."/>
            <person name="Pelletier E."/>
            <person name="Niang G."/>
            <person name="Scheremetjew M."/>
            <person name="Finn R."/>
            <person name="Kale V."/>
            <person name="Holt S."/>
            <person name="Cochrane G."/>
            <person name="Meng A."/>
            <person name="Brown T."/>
            <person name="Cohen L."/>
        </authorList>
    </citation>
    <scope>NUCLEOTIDE SEQUENCE</scope>
    <source>
        <strain evidence="4">RCC2336</strain>
    </source>
</reference>
<dbReference type="InterPro" id="IPR043554">
    <property type="entry name" value="KINB"/>
</dbReference>
<dbReference type="InterPro" id="IPR006828">
    <property type="entry name" value="ASC_dom"/>
</dbReference>
<dbReference type="SUPFAM" id="SSF81296">
    <property type="entry name" value="E set domains"/>
    <property type="match status" value="1"/>
</dbReference>
<feature type="compositionally biased region" description="Low complexity" evidence="2">
    <location>
        <begin position="15"/>
        <end position="73"/>
    </location>
</feature>
<dbReference type="PANTHER" id="PTHR46316:SF2">
    <property type="entry name" value="SNF1-RELATED PROTEIN KINASE REGULATORY SUBUNIT BETA-2"/>
    <property type="match status" value="1"/>
</dbReference>
<sequence length="328" mass="35209">MGAAQGRTSGSDTSAQVQANNTAAQQRNANAQATLAARNKNAQQQQTQQRNSIGNAPTGGAAGAPGRPTGGSPLTSGQSSPLTYSPQVPMVPNHLSDDFYAYHLAGDADAVFPSPNANFVPTVLSWGLGGNHVAIEGSWDDWTTRAPMQRQGREHTLVKLLPPGVYQYKFVVDGAWRYAPDQPAMYDEQGNVNNVLEVQEYVPEHVENIKSFEQPESPRASYNCAMPVAEDYAKEPPQCPPHLQLTLLNVPAGRDAPNALPRPSHVILSHAFSERPSAPMPGASGTSSSNGLTSMVTLGTTHRYRSKYVTSVFVTTEKRPDTPFVSES</sequence>
<dbReference type="InterPro" id="IPR037256">
    <property type="entry name" value="ASC_dom_sf"/>
</dbReference>
<dbReference type="PANTHER" id="PTHR46316">
    <property type="entry name" value="SNF1-RELATED PROTEIN KINASE REGULATORY SUBUNIT BETA-1"/>
    <property type="match status" value="1"/>
</dbReference>
<dbReference type="AlphaFoldDB" id="A0A7S3E0D5"/>
<dbReference type="InterPro" id="IPR032640">
    <property type="entry name" value="AMPK1_CBM"/>
</dbReference>
<protein>
    <recommendedName>
        <fullName evidence="3">Association with the SNF1 complex (ASC) domain-containing protein</fullName>
    </recommendedName>
</protein>
<dbReference type="EMBL" id="HBHV01003944">
    <property type="protein sequence ID" value="CAE0013360.1"/>
    <property type="molecule type" value="Transcribed_RNA"/>
</dbReference>
<evidence type="ECO:0000256" key="1">
    <source>
        <dbReference type="ARBA" id="ARBA00010926"/>
    </source>
</evidence>
<evidence type="ECO:0000259" key="3">
    <source>
        <dbReference type="SMART" id="SM01010"/>
    </source>
</evidence>
<feature type="domain" description="Association with the SNF1 complex (ASC)" evidence="3">
    <location>
        <begin position="215"/>
        <end position="317"/>
    </location>
</feature>